<dbReference type="InterPro" id="IPR009003">
    <property type="entry name" value="Peptidase_S1_PA"/>
</dbReference>
<dbReference type="PROSITE" id="PS50240">
    <property type="entry name" value="TRYPSIN_DOM"/>
    <property type="match status" value="1"/>
</dbReference>
<dbReference type="KEGG" id="aag:5575513"/>
<evidence type="ECO:0000256" key="3">
    <source>
        <dbReference type="SAM" id="SignalP"/>
    </source>
</evidence>
<organism evidence="5 6">
    <name type="scientific">Aedes aegypti</name>
    <name type="common">Yellowfever mosquito</name>
    <name type="synonym">Culex aegypti</name>
    <dbReference type="NCBI Taxonomy" id="7159"/>
    <lineage>
        <taxon>Eukaryota</taxon>
        <taxon>Metazoa</taxon>
        <taxon>Ecdysozoa</taxon>
        <taxon>Arthropoda</taxon>
        <taxon>Hexapoda</taxon>
        <taxon>Insecta</taxon>
        <taxon>Pterygota</taxon>
        <taxon>Neoptera</taxon>
        <taxon>Endopterygota</taxon>
        <taxon>Diptera</taxon>
        <taxon>Nematocera</taxon>
        <taxon>Culicoidea</taxon>
        <taxon>Culicidae</taxon>
        <taxon>Culicinae</taxon>
        <taxon>Aedini</taxon>
        <taxon>Aedes</taxon>
        <taxon>Stegomyia</taxon>
    </lineage>
</organism>
<reference evidence="5" key="2">
    <citation type="journal article" date="2007" name="Science">
        <title>Genome sequence of Aedes aegypti, a major arbovirus vector.</title>
        <authorList>
            <person name="Nene V."/>
            <person name="Wortman J.R."/>
            <person name="Lawson D."/>
            <person name="Haas B."/>
            <person name="Kodira C."/>
            <person name="Tu Z.J."/>
            <person name="Loftus B."/>
            <person name="Xi Z."/>
            <person name="Megy K."/>
            <person name="Grabherr M."/>
            <person name="Ren Q."/>
            <person name="Zdobnov E.M."/>
            <person name="Lobo N.F."/>
            <person name="Campbell K.S."/>
            <person name="Brown S.E."/>
            <person name="Bonaldo M.F."/>
            <person name="Zhu J."/>
            <person name="Sinkins S.P."/>
            <person name="Hogenkamp D.G."/>
            <person name="Amedeo P."/>
            <person name="Arensburger P."/>
            <person name="Atkinson P.W."/>
            <person name="Bidwell S."/>
            <person name="Biedler J."/>
            <person name="Birney E."/>
            <person name="Bruggner R.V."/>
            <person name="Costas J."/>
            <person name="Coy M.R."/>
            <person name="Crabtree J."/>
            <person name="Crawford M."/>
            <person name="Debruyn B."/>
            <person name="Decaprio D."/>
            <person name="Eiglmeier K."/>
            <person name="Eisenstadt E."/>
            <person name="El-Dorry H."/>
            <person name="Gelbart W.M."/>
            <person name="Gomes S.L."/>
            <person name="Hammond M."/>
            <person name="Hannick L.I."/>
            <person name="Hogan J.R."/>
            <person name="Holmes M.H."/>
            <person name="Jaffe D."/>
            <person name="Johnston J.S."/>
            <person name="Kennedy R.C."/>
            <person name="Koo H."/>
            <person name="Kravitz S."/>
            <person name="Kriventseva E.V."/>
            <person name="Kulp D."/>
            <person name="Labutti K."/>
            <person name="Lee E."/>
            <person name="Li S."/>
            <person name="Lovin D.D."/>
            <person name="Mao C."/>
            <person name="Mauceli E."/>
            <person name="Menck C.F."/>
            <person name="Miller J.R."/>
            <person name="Montgomery P."/>
            <person name="Mori A."/>
            <person name="Nascimento A.L."/>
            <person name="Naveira H.F."/>
            <person name="Nusbaum C."/>
            <person name="O'leary S."/>
            <person name="Orvis J."/>
            <person name="Pertea M."/>
            <person name="Quesneville H."/>
            <person name="Reidenbach K.R."/>
            <person name="Rogers Y.H."/>
            <person name="Roth C.W."/>
            <person name="Schneider J.R."/>
            <person name="Schatz M."/>
            <person name="Shumway M."/>
            <person name="Stanke M."/>
            <person name="Stinson E.O."/>
            <person name="Tubio J.M."/>
            <person name="Vanzee J.P."/>
            <person name="Verjovski-Almeida S."/>
            <person name="Werner D."/>
            <person name="White O."/>
            <person name="Wyder S."/>
            <person name="Zeng Q."/>
            <person name="Zhao Q."/>
            <person name="Zhao Y."/>
            <person name="Hill C.A."/>
            <person name="Raikhel A.S."/>
            <person name="Soares M.B."/>
            <person name="Knudson D.L."/>
            <person name="Lee N.H."/>
            <person name="Galagan J."/>
            <person name="Salzberg S.L."/>
            <person name="Paulsen I.T."/>
            <person name="Dimopoulos G."/>
            <person name="Collins F.H."/>
            <person name="Birren B."/>
            <person name="Fraser-Liggett C.M."/>
            <person name="Severson D.W."/>
        </authorList>
    </citation>
    <scope>NUCLEOTIDE SEQUENCE [LARGE SCALE GENOMIC DNA]</scope>
    <source>
        <strain evidence="5">Liverpool</strain>
    </source>
</reference>
<evidence type="ECO:0000259" key="4">
    <source>
        <dbReference type="PROSITE" id="PS50240"/>
    </source>
</evidence>
<dbReference type="PRINTS" id="PR00722">
    <property type="entry name" value="CHYMOTRYPSIN"/>
</dbReference>
<evidence type="ECO:0000313" key="6">
    <source>
        <dbReference type="Proteomes" id="UP000682892"/>
    </source>
</evidence>
<reference evidence="5" key="1">
    <citation type="submission" date="2005-10" db="EMBL/GenBank/DDBJ databases">
        <authorList>
            <person name="Loftus B.J."/>
            <person name="Nene V.M."/>
            <person name="Hannick L.I."/>
            <person name="Bidwell S."/>
            <person name="Haas B."/>
            <person name="Amedeo P."/>
            <person name="Orvis J."/>
            <person name="Wortman J.R."/>
            <person name="White O.R."/>
            <person name="Salzberg S."/>
            <person name="Shumway M."/>
            <person name="Koo H."/>
            <person name="Zhao Y."/>
            <person name="Holmes M."/>
            <person name="Miller J."/>
            <person name="Schatz M."/>
            <person name="Pop M."/>
            <person name="Pai G."/>
            <person name="Utterback T."/>
            <person name="Rogers Y.-H."/>
            <person name="Kravitz S."/>
            <person name="Fraser C.M."/>
        </authorList>
    </citation>
    <scope>NUCLEOTIDE SEQUENCE</scope>
    <source>
        <strain evidence="5">Liverpool</strain>
    </source>
</reference>
<dbReference type="HOGENOM" id="CLU_006842_7_0_1"/>
<evidence type="ECO:0000256" key="1">
    <source>
        <dbReference type="ARBA" id="ARBA00023157"/>
    </source>
</evidence>
<dbReference type="Proteomes" id="UP000682892">
    <property type="component" value="Unassembled WGS sequence"/>
</dbReference>
<dbReference type="Gene3D" id="2.40.10.10">
    <property type="entry name" value="Trypsin-like serine proteases"/>
    <property type="match status" value="1"/>
</dbReference>
<dbReference type="Pfam" id="PF00089">
    <property type="entry name" value="Trypsin"/>
    <property type="match status" value="1"/>
</dbReference>
<sequence length="265" mass="27851">MIKAVILCLCLATAFALSTDGKDSRVVGGVNALPAEYPYIVSIQRTFLFVTTHLCGGSILNNFHVITAAQCFFSNPSGRFRVQAGKLTLNQFENTEQTVNVLMTIMHPNYTGAAMSPYDVAIVRLQSPFGYNNFIQPIVLPTLNAVPTGVVRFAGWGSTSLGLLPSTPASLQQARVAIIPNAECQLMVGGLFPVTEGNVCLGPLTGGIGACGGDAGGPVVQVANNQNVLVGIISWHPTPCGVPGVPSFATHVAALNEWIQLNSLV</sequence>
<dbReference type="SMART" id="SM00020">
    <property type="entry name" value="Tryp_SPc"/>
    <property type="match status" value="1"/>
</dbReference>
<feature type="signal peptide" evidence="3">
    <location>
        <begin position="1"/>
        <end position="16"/>
    </location>
</feature>
<dbReference type="AlphaFoldDB" id="A0A1S4FUH9"/>
<keyword evidence="3" id="KW-0732">Signal</keyword>
<dbReference type="OMA" id="CGQAGNP"/>
<dbReference type="PANTHER" id="PTHR24252">
    <property type="entry name" value="ACROSIN-RELATED"/>
    <property type="match status" value="1"/>
</dbReference>
<evidence type="ECO:0000313" key="5">
    <source>
        <dbReference type="EMBL" id="EAT35995.1"/>
    </source>
</evidence>
<dbReference type="InterPro" id="IPR043504">
    <property type="entry name" value="Peptidase_S1_PA_chymotrypsin"/>
</dbReference>
<feature type="domain" description="Peptidase S1" evidence="4">
    <location>
        <begin position="26"/>
        <end position="264"/>
    </location>
</feature>
<name>A0A1S4FUH9_AEDAE</name>
<reference evidence="5" key="3">
    <citation type="submission" date="2012-09" db="EMBL/GenBank/DDBJ databases">
        <authorList>
            <consortium name="VectorBase"/>
        </authorList>
    </citation>
    <scope>NUCLEOTIDE SEQUENCE</scope>
    <source>
        <strain evidence="5">Liverpool</strain>
    </source>
</reference>
<comment type="similarity">
    <text evidence="2">Belongs to the peptidase S1 family. CLIP subfamily.</text>
</comment>
<dbReference type="FunFam" id="2.40.10.10:FF:000068">
    <property type="entry name" value="transmembrane protease serine 2"/>
    <property type="match status" value="1"/>
</dbReference>
<protein>
    <submittedName>
        <fullName evidence="5">AAEL011888-PA</fullName>
    </submittedName>
</protein>
<dbReference type="InterPro" id="IPR001254">
    <property type="entry name" value="Trypsin_dom"/>
</dbReference>
<proteinExistence type="inferred from homology"/>
<gene>
    <name evidence="5" type="ORF">AaeL_AAEL011888</name>
</gene>
<dbReference type="OrthoDB" id="10061449at2759"/>
<evidence type="ECO:0000256" key="2">
    <source>
        <dbReference type="ARBA" id="ARBA00024195"/>
    </source>
</evidence>
<dbReference type="CDD" id="cd00190">
    <property type="entry name" value="Tryp_SPc"/>
    <property type="match status" value="1"/>
</dbReference>
<accession>A0A1S4FUH9</accession>
<feature type="chain" id="PRO_5036458727" evidence="3">
    <location>
        <begin position="17"/>
        <end position="265"/>
    </location>
</feature>
<dbReference type="EMBL" id="CH477811">
    <property type="protein sequence ID" value="EAT35995.1"/>
    <property type="molecule type" value="Genomic_DNA"/>
</dbReference>
<dbReference type="SUPFAM" id="SSF50494">
    <property type="entry name" value="Trypsin-like serine proteases"/>
    <property type="match status" value="1"/>
</dbReference>
<dbReference type="GO" id="GO:0006508">
    <property type="term" value="P:proteolysis"/>
    <property type="evidence" value="ECO:0007669"/>
    <property type="project" value="InterPro"/>
</dbReference>
<keyword evidence="1" id="KW-1015">Disulfide bond</keyword>
<dbReference type="PANTHER" id="PTHR24252:SF7">
    <property type="entry name" value="HYALIN"/>
    <property type="match status" value="1"/>
</dbReference>
<dbReference type="InterPro" id="IPR001314">
    <property type="entry name" value="Peptidase_S1A"/>
</dbReference>
<dbReference type="GO" id="GO:0004252">
    <property type="term" value="F:serine-type endopeptidase activity"/>
    <property type="evidence" value="ECO:0007669"/>
    <property type="project" value="InterPro"/>
</dbReference>